<name>A0A6V7RAM9_9STAP</name>
<keyword evidence="7 12" id="KW-0489">Methyltransferase</keyword>
<dbReference type="InterPro" id="IPR046887">
    <property type="entry name" value="RsmE_PUA-like"/>
</dbReference>
<accession>A0A6V7RAM9</accession>
<dbReference type="PANTHER" id="PTHR30027">
    <property type="entry name" value="RIBOSOMAL RNA SMALL SUBUNIT METHYLTRANSFERASE E"/>
    <property type="match status" value="1"/>
</dbReference>
<keyword evidence="6 12" id="KW-0698">rRNA processing</keyword>
<evidence type="ECO:0000256" key="8">
    <source>
        <dbReference type="ARBA" id="ARBA00022679"/>
    </source>
</evidence>
<dbReference type="GO" id="GO:0005737">
    <property type="term" value="C:cytoplasm"/>
    <property type="evidence" value="ECO:0007669"/>
    <property type="project" value="UniProtKB-SubCell"/>
</dbReference>
<keyword evidence="5 12" id="KW-0963">Cytoplasm</keyword>
<keyword evidence="8 12" id="KW-0808">Transferase</keyword>
<dbReference type="EMBL" id="CAJEWA010000005">
    <property type="protein sequence ID" value="CAD2074018.1"/>
    <property type="molecule type" value="Genomic_DNA"/>
</dbReference>
<dbReference type="RefSeq" id="WP_184281894.1">
    <property type="nucleotide sequence ID" value="NZ_BMCO01000001.1"/>
</dbReference>
<dbReference type="EC" id="2.1.1.193" evidence="3 12"/>
<dbReference type="GO" id="GO:0070475">
    <property type="term" value="P:rRNA base methylation"/>
    <property type="evidence" value="ECO:0007669"/>
    <property type="project" value="TreeGrafter"/>
</dbReference>
<evidence type="ECO:0000256" key="10">
    <source>
        <dbReference type="ARBA" id="ARBA00025699"/>
    </source>
</evidence>
<protein>
    <recommendedName>
        <fullName evidence="4 12">Ribosomal RNA small subunit methyltransferase E</fullName>
        <ecNumber evidence="3 12">2.1.1.193</ecNumber>
    </recommendedName>
</protein>
<evidence type="ECO:0000256" key="4">
    <source>
        <dbReference type="ARBA" id="ARBA00013673"/>
    </source>
</evidence>
<comment type="caution">
    <text evidence="15">The sequence shown here is derived from an EMBL/GenBank/DDBJ whole genome shotgun (WGS) entry which is preliminary data.</text>
</comment>
<dbReference type="InterPro" id="IPR046886">
    <property type="entry name" value="RsmE_MTase_dom"/>
</dbReference>
<evidence type="ECO:0000256" key="5">
    <source>
        <dbReference type="ARBA" id="ARBA00022490"/>
    </source>
</evidence>
<evidence type="ECO:0000313" key="18">
    <source>
        <dbReference type="Proteomes" id="UP000545588"/>
    </source>
</evidence>
<evidence type="ECO:0000256" key="2">
    <source>
        <dbReference type="ARBA" id="ARBA00005528"/>
    </source>
</evidence>
<dbReference type="SUPFAM" id="SSF75217">
    <property type="entry name" value="alpha/beta knot"/>
    <property type="match status" value="1"/>
</dbReference>
<evidence type="ECO:0000256" key="1">
    <source>
        <dbReference type="ARBA" id="ARBA00004496"/>
    </source>
</evidence>
<evidence type="ECO:0000256" key="7">
    <source>
        <dbReference type="ARBA" id="ARBA00022603"/>
    </source>
</evidence>
<evidence type="ECO:0000256" key="9">
    <source>
        <dbReference type="ARBA" id="ARBA00022691"/>
    </source>
</evidence>
<dbReference type="CDD" id="cd18084">
    <property type="entry name" value="RsmE-like"/>
    <property type="match status" value="1"/>
</dbReference>
<evidence type="ECO:0000259" key="14">
    <source>
        <dbReference type="Pfam" id="PF20260"/>
    </source>
</evidence>
<comment type="catalytic activity">
    <reaction evidence="11 12">
        <text>uridine(1498) in 16S rRNA + S-adenosyl-L-methionine = N(3)-methyluridine(1498) in 16S rRNA + S-adenosyl-L-homocysteine + H(+)</text>
        <dbReference type="Rhea" id="RHEA:42920"/>
        <dbReference type="Rhea" id="RHEA-COMP:10283"/>
        <dbReference type="Rhea" id="RHEA-COMP:10284"/>
        <dbReference type="ChEBI" id="CHEBI:15378"/>
        <dbReference type="ChEBI" id="CHEBI:57856"/>
        <dbReference type="ChEBI" id="CHEBI:59789"/>
        <dbReference type="ChEBI" id="CHEBI:65315"/>
        <dbReference type="ChEBI" id="CHEBI:74502"/>
        <dbReference type="EC" id="2.1.1.193"/>
    </reaction>
</comment>
<evidence type="ECO:0000256" key="3">
    <source>
        <dbReference type="ARBA" id="ARBA00012328"/>
    </source>
</evidence>
<dbReference type="InterPro" id="IPR015947">
    <property type="entry name" value="PUA-like_sf"/>
</dbReference>
<dbReference type="Proteomes" id="UP000534001">
    <property type="component" value="Unassembled WGS sequence"/>
</dbReference>
<evidence type="ECO:0000256" key="11">
    <source>
        <dbReference type="ARBA" id="ARBA00047944"/>
    </source>
</evidence>
<dbReference type="EMBL" id="JACHFF010000001">
    <property type="protein sequence ID" value="MBB6422832.1"/>
    <property type="molecule type" value="Genomic_DNA"/>
</dbReference>
<dbReference type="GO" id="GO:0070042">
    <property type="term" value="F:rRNA (uridine-N3-)-methyltransferase activity"/>
    <property type="evidence" value="ECO:0007669"/>
    <property type="project" value="TreeGrafter"/>
</dbReference>
<evidence type="ECO:0000313" key="17">
    <source>
        <dbReference type="Proteomes" id="UP000534001"/>
    </source>
</evidence>
<feature type="domain" description="Ribosomal RNA small subunit methyltransferase E PUA-like" evidence="14">
    <location>
        <begin position="20"/>
        <end position="57"/>
    </location>
</feature>
<dbReference type="Gene3D" id="3.40.1280.10">
    <property type="match status" value="1"/>
</dbReference>
<evidence type="ECO:0000256" key="12">
    <source>
        <dbReference type="PIRNR" id="PIRNR015601"/>
    </source>
</evidence>
<dbReference type="InterPro" id="IPR006700">
    <property type="entry name" value="RsmE"/>
</dbReference>
<dbReference type="PANTHER" id="PTHR30027:SF3">
    <property type="entry name" value="16S RRNA (URACIL(1498)-N(3))-METHYLTRANSFERASE"/>
    <property type="match status" value="1"/>
</dbReference>
<sequence length="238" mass="26839">MQRYFIEGTVSLNESFVMDDAHIHHIKNVMRAKADDEFNVVDSTGNAYLVRLTDIDPVTYEVIEKINAEVELPVNITLYSPLLKGDKMDVVIQKSTELGAHEFILYKADRSVVKLNSKKEESRLVRYEKIAREASEQSRRTKIPAISFAGALKAMDFTQYDLVLFAYEDNNLTGRSIKDVLKAHNAASVAVVFGPEGGFTEAEAEFFRPYENVALGRRILRAETAPLYALSVIGSYYE</sequence>
<dbReference type="InterPro" id="IPR029028">
    <property type="entry name" value="Alpha/beta_knot_MTases"/>
</dbReference>
<comment type="similarity">
    <text evidence="2 12">Belongs to the RNA methyltransferase RsmE family.</text>
</comment>
<dbReference type="Pfam" id="PF04452">
    <property type="entry name" value="Methyltrans_RNA"/>
    <property type="match status" value="1"/>
</dbReference>
<dbReference type="InterPro" id="IPR029026">
    <property type="entry name" value="tRNA_m1G_MTases_N"/>
</dbReference>
<evidence type="ECO:0000313" key="16">
    <source>
        <dbReference type="EMBL" id="MBB6422832.1"/>
    </source>
</evidence>
<proteinExistence type="inferred from homology"/>
<dbReference type="Proteomes" id="UP000545588">
    <property type="component" value="Unassembled WGS sequence"/>
</dbReference>
<organism evidence="15 17">
    <name type="scientific">Jeotgalicoccus coquinae</name>
    <dbReference type="NCBI Taxonomy" id="709509"/>
    <lineage>
        <taxon>Bacteria</taxon>
        <taxon>Bacillati</taxon>
        <taxon>Bacillota</taxon>
        <taxon>Bacilli</taxon>
        <taxon>Bacillales</taxon>
        <taxon>Staphylococcaceae</taxon>
        <taxon>Jeotgalicoccus</taxon>
    </lineage>
</organism>
<gene>
    <name evidence="15" type="primary">rsmE</name>
    <name evidence="16" type="ORF">HNR41_000758</name>
    <name evidence="15" type="ORF">JEOCOQ751_00848</name>
</gene>
<evidence type="ECO:0000256" key="6">
    <source>
        <dbReference type="ARBA" id="ARBA00022552"/>
    </source>
</evidence>
<feature type="domain" description="Ribosomal RNA small subunit methyltransferase E methyltransferase" evidence="13">
    <location>
        <begin position="71"/>
        <end position="233"/>
    </location>
</feature>
<dbReference type="NCBIfam" id="TIGR00046">
    <property type="entry name" value="RsmE family RNA methyltransferase"/>
    <property type="match status" value="1"/>
</dbReference>
<keyword evidence="18" id="KW-1185">Reference proteome</keyword>
<comment type="subcellular location">
    <subcellularLocation>
        <location evidence="1 12">Cytoplasm</location>
    </subcellularLocation>
</comment>
<dbReference type="PIRSF" id="PIRSF015601">
    <property type="entry name" value="MTase_slr0722"/>
    <property type="match status" value="1"/>
</dbReference>
<dbReference type="SUPFAM" id="SSF88697">
    <property type="entry name" value="PUA domain-like"/>
    <property type="match status" value="1"/>
</dbReference>
<keyword evidence="9 12" id="KW-0949">S-adenosyl-L-methionine</keyword>
<dbReference type="Pfam" id="PF20260">
    <property type="entry name" value="PUA_4"/>
    <property type="match status" value="1"/>
</dbReference>
<reference evidence="15 17" key="1">
    <citation type="submission" date="2020-07" db="EMBL/GenBank/DDBJ databases">
        <authorList>
            <person name="Criscuolo A."/>
        </authorList>
    </citation>
    <scope>NUCLEOTIDE SEQUENCE [LARGE SCALE GENOMIC DNA]</scope>
    <source>
        <strain evidence="15">CIP111751</strain>
    </source>
</reference>
<comment type="function">
    <text evidence="10 12">Specifically methylates the N3 position of the uracil ring of uridine 1498 (m3U1498) in 16S rRNA. Acts on the fully assembled 30S ribosomal subunit.</text>
</comment>
<evidence type="ECO:0000259" key="13">
    <source>
        <dbReference type="Pfam" id="PF04452"/>
    </source>
</evidence>
<dbReference type="AlphaFoldDB" id="A0A6V7RAM9"/>
<reference evidence="16 18" key="2">
    <citation type="submission" date="2020-08" db="EMBL/GenBank/DDBJ databases">
        <title>Genomic Encyclopedia of Type Strains, Phase IV (KMG-IV): sequencing the most valuable type-strain genomes for metagenomic binning, comparative biology and taxonomic classification.</title>
        <authorList>
            <person name="Goeker M."/>
        </authorList>
    </citation>
    <scope>NUCLEOTIDE SEQUENCE [LARGE SCALE GENOMIC DNA]</scope>
    <source>
        <strain evidence="16 18">DSM 22419</strain>
    </source>
</reference>
<evidence type="ECO:0000313" key="15">
    <source>
        <dbReference type="EMBL" id="CAD2074018.1"/>
    </source>
</evidence>